<feature type="domain" description="Thioester reductase (TE)" evidence="3">
    <location>
        <begin position="182"/>
        <end position="368"/>
    </location>
</feature>
<gene>
    <name evidence="4" type="ORF">CALCODRAFT_461913</name>
</gene>
<dbReference type="SUPFAM" id="SSF51735">
    <property type="entry name" value="NAD(P)-binding Rossmann-fold domains"/>
    <property type="match status" value="1"/>
</dbReference>
<dbReference type="InterPro" id="IPR051414">
    <property type="entry name" value="Adenylate-forming_Reductase"/>
</dbReference>
<sequence length="508" mass="56430">MAKWGEPPATWDKAALHSFIIRVVNSVLHDNDLESSPINESQDLFEQGCNSLQATYIRVAIAWTLCQAPTTKVQFKHLPTRVPQNLVYYHPTIPSLVAYMDAILHSVEEEAAGEPDRSTRTTENMHMLVEKYSQDYPTHHPIGTKGHSEILLLTGSSGRLGTYLLQNLLCDDRVDRVFAVNRQSAKLRLVAVNISEEDLGLDQELLQEICVSITSIIQNAWRVDFNLSLSAFGSNIQFTRSGLNLALKTQTPVPAQFIFTSSIGTVANWAKPGPVPEAPLTDPGLAIGSGYSESKWVSEQLIIAAAEQRGLKATILRIGQLASSIQNGAWNTTDWLPLMPKSGATFGVLPSFSRCVSWLPVDKAAQSIIEVMHGRATESRVDLTYLNVAHPHAVHWDLILESIAKTLHCELVPSHEWMQRLNESADRPTDIEGNPAIKLLDFFRRACASSEGIEDNRGYERKEAMGVPDLETAGARARSETLGQLRPLDQKDADRWLAYWINRGLFSF</sequence>
<dbReference type="InParanoid" id="A0A165C469"/>
<accession>A0A165C469</accession>
<dbReference type="Proteomes" id="UP000076842">
    <property type="component" value="Unassembled WGS sequence"/>
</dbReference>
<dbReference type="OrthoDB" id="429813at2759"/>
<reference evidence="4 5" key="1">
    <citation type="journal article" date="2016" name="Mol. Biol. Evol.">
        <title>Comparative Genomics of Early-Diverging Mushroom-Forming Fungi Provides Insights into the Origins of Lignocellulose Decay Capabilities.</title>
        <authorList>
            <person name="Nagy L.G."/>
            <person name="Riley R."/>
            <person name="Tritt A."/>
            <person name="Adam C."/>
            <person name="Daum C."/>
            <person name="Floudas D."/>
            <person name="Sun H."/>
            <person name="Yadav J.S."/>
            <person name="Pangilinan J."/>
            <person name="Larsson K.H."/>
            <person name="Matsuura K."/>
            <person name="Barry K."/>
            <person name="Labutti K."/>
            <person name="Kuo R."/>
            <person name="Ohm R.A."/>
            <person name="Bhattacharya S.S."/>
            <person name="Shirouzu T."/>
            <person name="Yoshinaga Y."/>
            <person name="Martin F.M."/>
            <person name="Grigoriev I.V."/>
            <person name="Hibbett D.S."/>
        </authorList>
    </citation>
    <scope>NUCLEOTIDE SEQUENCE [LARGE SCALE GENOMIC DNA]</scope>
    <source>
        <strain evidence="4 5">HHB12733</strain>
    </source>
</reference>
<keyword evidence="1" id="KW-0596">Phosphopantetheine</keyword>
<dbReference type="InterPro" id="IPR036291">
    <property type="entry name" value="NAD(P)-bd_dom_sf"/>
</dbReference>
<evidence type="ECO:0000313" key="4">
    <source>
        <dbReference type="EMBL" id="KZT50215.1"/>
    </source>
</evidence>
<dbReference type="PANTHER" id="PTHR43439:SF2">
    <property type="entry name" value="ENZYME, PUTATIVE (JCVI)-RELATED"/>
    <property type="match status" value="1"/>
</dbReference>
<name>A0A165C469_9BASI</name>
<evidence type="ECO:0000256" key="1">
    <source>
        <dbReference type="ARBA" id="ARBA00022450"/>
    </source>
</evidence>
<dbReference type="AlphaFoldDB" id="A0A165C469"/>
<evidence type="ECO:0000313" key="5">
    <source>
        <dbReference type="Proteomes" id="UP000076842"/>
    </source>
</evidence>
<keyword evidence="2" id="KW-0597">Phosphoprotein</keyword>
<dbReference type="STRING" id="1353952.A0A165C469"/>
<organism evidence="4 5">
    <name type="scientific">Calocera cornea HHB12733</name>
    <dbReference type="NCBI Taxonomy" id="1353952"/>
    <lineage>
        <taxon>Eukaryota</taxon>
        <taxon>Fungi</taxon>
        <taxon>Dikarya</taxon>
        <taxon>Basidiomycota</taxon>
        <taxon>Agaricomycotina</taxon>
        <taxon>Dacrymycetes</taxon>
        <taxon>Dacrymycetales</taxon>
        <taxon>Dacrymycetaceae</taxon>
        <taxon>Calocera</taxon>
    </lineage>
</organism>
<protein>
    <submittedName>
        <fullName evidence="4">NAD(P)-binding protein</fullName>
    </submittedName>
</protein>
<proteinExistence type="predicted"/>
<dbReference type="Gene3D" id="3.40.50.720">
    <property type="entry name" value="NAD(P)-binding Rossmann-like Domain"/>
    <property type="match status" value="1"/>
</dbReference>
<evidence type="ECO:0000259" key="3">
    <source>
        <dbReference type="Pfam" id="PF07993"/>
    </source>
</evidence>
<dbReference type="InterPro" id="IPR013120">
    <property type="entry name" value="FAR_NAD-bd"/>
</dbReference>
<dbReference type="PANTHER" id="PTHR43439">
    <property type="entry name" value="PHENYLACETATE-COENZYME A LIGASE"/>
    <property type="match status" value="1"/>
</dbReference>
<dbReference type="EMBL" id="KV424208">
    <property type="protein sequence ID" value="KZT50215.1"/>
    <property type="molecule type" value="Genomic_DNA"/>
</dbReference>
<evidence type="ECO:0000256" key="2">
    <source>
        <dbReference type="ARBA" id="ARBA00022553"/>
    </source>
</evidence>
<keyword evidence="5" id="KW-1185">Reference proteome</keyword>
<dbReference type="Pfam" id="PF07993">
    <property type="entry name" value="NAD_binding_4"/>
    <property type="match status" value="1"/>
</dbReference>